<protein>
    <submittedName>
        <fullName evidence="1">Protein containing Six-hairpin glycosidase-like domain protein</fullName>
    </submittedName>
</protein>
<name>A0ABZ3H657_9BACT</name>
<accession>A0ABZ3H657</accession>
<organism evidence="1 2">
    <name type="scientific">Sulfurimonas diazotrophicus</name>
    <dbReference type="NCBI Taxonomy" id="3131939"/>
    <lineage>
        <taxon>Bacteria</taxon>
        <taxon>Pseudomonadati</taxon>
        <taxon>Campylobacterota</taxon>
        <taxon>Epsilonproteobacteria</taxon>
        <taxon>Campylobacterales</taxon>
        <taxon>Sulfurimonadaceae</taxon>
        <taxon>Sulfurimonas</taxon>
    </lineage>
</organism>
<keyword evidence="2" id="KW-1185">Reference proteome</keyword>
<proteinExistence type="predicted"/>
<dbReference type="EMBL" id="CP147920">
    <property type="protein sequence ID" value="XAU14012.1"/>
    <property type="molecule type" value="Genomic_DNA"/>
</dbReference>
<evidence type="ECO:0000313" key="1">
    <source>
        <dbReference type="EMBL" id="XAU14012.1"/>
    </source>
</evidence>
<dbReference type="SUPFAM" id="SSF48208">
    <property type="entry name" value="Six-hairpin glycosidases"/>
    <property type="match status" value="1"/>
</dbReference>
<gene>
    <name evidence="1" type="ORF">WCY31_07045</name>
</gene>
<dbReference type="InterPro" id="IPR008928">
    <property type="entry name" value="6-hairpin_glycosidase_sf"/>
</dbReference>
<dbReference type="Proteomes" id="UP001447842">
    <property type="component" value="Chromosome"/>
</dbReference>
<sequence length="608" mass="69035">MTVPHAVSGAETADEMQFFGAVRKLLAGEPSAFPLPKRFARSFDPSCSQLYITLFQRGVKPMRWGSRRRSLAESVRRAVAGVRKRKGFEAFHVSDPSVCRIMVEMVTEEIPCRPEELTWMDVSPARYEPGVTGVRCVYEGTVRYVMPTDAVTHSIMSVTQLLDYLAGRFGLAQKGQDEEQRAAMMRGLPLQCCLLKSVAVITYEAKTLPLYRGLPSPFPLSAGTVERVLRESIGWLADNMRRDGRFLYYYDPLRDSEADFQHPKNPGYYNILRHSGATITLLEGYTLFKERRLLEAARRSIDYFVTTLQEEEDAEGYRCYPFYNKKSKLGGAGIGLAALMRYRHLSGDGRYGRYAEGLVRHLLSRIDGEGEMIGYYRHPRFGKGAPLVGIDDKTKRGLFSFYYPGEALLGLALFHAHGDGSEKLKARIRHESRRALDFLIHIRPKRYADLFEPLPADSWLMQAIEAWDGIEGVVTDAHRAFVYGDAAQMIRHMYTPDNALCPDYAGGFYYRFGDHVYHDGSRCEGLMAAYRLARQRGERAQMTHILGPMLLAARGLLATFNTPESAYAHRYPERSVGSFRFKLTRQWIRVDAVQHAACFYARLLPILK</sequence>
<reference evidence="1 2" key="1">
    <citation type="submission" date="2024-03" db="EMBL/GenBank/DDBJ databases">
        <title>Sulfurimonas sp. HSL3-1.</title>
        <authorList>
            <person name="Wang S."/>
        </authorList>
    </citation>
    <scope>NUCLEOTIDE SEQUENCE [LARGE SCALE GENOMIC DNA]</scope>
    <source>
        <strain evidence="1 2">HSL3-1</strain>
    </source>
</reference>
<dbReference type="RefSeq" id="WP_345971841.1">
    <property type="nucleotide sequence ID" value="NZ_CP147920.1"/>
</dbReference>
<evidence type="ECO:0000313" key="2">
    <source>
        <dbReference type="Proteomes" id="UP001447842"/>
    </source>
</evidence>